<dbReference type="Proteomes" id="UP000654075">
    <property type="component" value="Unassembled WGS sequence"/>
</dbReference>
<evidence type="ECO:0000256" key="1">
    <source>
        <dbReference type="SAM" id="MobiDB-lite"/>
    </source>
</evidence>
<evidence type="ECO:0000313" key="2">
    <source>
        <dbReference type="EMBL" id="CAE8615634.1"/>
    </source>
</evidence>
<accession>A0A813FTQ6</accession>
<feature type="region of interest" description="Disordered" evidence="1">
    <location>
        <begin position="87"/>
        <end position="331"/>
    </location>
</feature>
<reference evidence="2" key="1">
    <citation type="submission" date="2021-02" db="EMBL/GenBank/DDBJ databases">
        <authorList>
            <person name="Dougan E. K."/>
            <person name="Rhodes N."/>
            <person name="Thang M."/>
            <person name="Chan C."/>
        </authorList>
    </citation>
    <scope>NUCLEOTIDE SEQUENCE</scope>
</reference>
<gene>
    <name evidence="2" type="ORF">PGLA1383_LOCUS33346</name>
</gene>
<protein>
    <submittedName>
        <fullName evidence="2">Uncharacterized protein</fullName>
    </submittedName>
</protein>
<feature type="compositionally biased region" description="Low complexity" evidence="1">
    <location>
        <begin position="432"/>
        <end position="453"/>
    </location>
</feature>
<feature type="compositionally biased region" description="Polar residues" evidence="1">
    <location>
        <begin position="243"/>
        <end position="257"/>
    </location>
</feature>
<dbReference type="EMBL" id="CAJNNV010025674">
    <property type="protein sequence ID" value="CAE8615634.1"/>
    <property type="molecule type" value="Genomic_DNA"/>
</dbReference>
<feature type="compositionally biased region" description="Polar residues" evidence="1">
    <location>
        <begin position="307"/>
        <end position="318"/>
    </location>
</feature>
<feature type="region of interest" description="Disordered" evidence="1">
    <location>
        <begin position="1"/>
        <end position="22"/>
    </location>
</feature>
<organism evidence="2 3">
    <name type="scientific">Polarella glacialis</name>
    <name type="common">Dinoflagellate</name>
    <dbReference type="NCBI Taxonomy" id="89957"/>
    <lineage>
        <taxon>Eukaryota</taxon>
        <taxon>Sar</taxon>
        <taxon>Alveolata</taxon>
        <taxon>Dinophyceae</taxon>
        <taxon>Suessiales</taxon>
        <taxon>Suessiaceae</taxon>
        <taxon>Polarella</taxon>
    </lineage>
</organism>
<sequence length="482" mass="52978">MPGPRRARQAAATSPTEDPLEDFFVPTVRSGAHASDPFAEKKEPEKEVFSDAGRTFAERELENEVVSGAGRTFAENEPEKEIFSGAGSTFAENEPATEVFSAALGRGSLPVAEQEQHQEQSSPPLVATPPPGPKPAAGLRSRRFGGAGSPEPGEEAAAEKASLDFLGRNANSHNNSHNNNSNSNNSSQQHALQLEGTGDDWKAQAPDPRQPQIEHVQSFHVEDSSSSEEGDVETFGSDKPQAVGSTAPQSAQQDARISSNNNDNNNSMSSEQQEVGGANQLAAADVPEQHEQKPQEDPLEDFFVPTVRSNNKTTTTGAHASDPFAEKKEPEKEIFSDAGRTFVEKELENEVFSGVGRTFAEKELEKQVFSVMAVSSGLEASEATPLAKELEPGRREELPTSASGQLVAPIRDEEDEQQQHQQQQQDEEDEQQQQQQQHHHQQQQQQHHQQQQQQDEEDEETQEFEEAMASDVEEVWLQIRFF</sequence>
<keyword evidence="3" id="KW-1185">Reference proteome</keyword>
<name>A0A813FTQ6_POLGL</name>
<dbReference type="AlphaFoldDB" id="A0A813FTQ6"/>
<feature type="compositionally biased region" description="Basic and acidic residues" evidence="1">
    <location>
        <begin position="287"/>
        <end position="296"/>
    </location>
</feature>
<proteinExistence type="predicted"/>
<feature type="compositionally biased region" description="Low complexity" evidence="1">
    <location>
        <begin position="171"/>
        <end position="187"/>
    </location>
</feature>
<evidence type="ECO:0000313" key="3">
    <source>
        <dbReference type="Proteomes" id="UP000654075"/>
    </source>
</evidence>
<feature type="compositionally biased region" description="Basic and acidic residues" evidence="1">
    <location>
        <begin position="388"/>
        <end position="398"/>
    </location>
</feature>
<feature type="compositionally biased region" description="Acidic residues" evidence="1">
    <location>
        <begin position="454"/>
        <end position="472"/>
    </location>
</feature>
<feature type="region of interest" description="Disordered" evidence="1">
    <location>
        <begin position="375"/>
        <end position="472"/>
    </location>
</feature>
<comment type="caution">
    <text evidence="2">The sequence shown here is derived from an EMBL/GenBank/DDBJ whole genome shotgun (WGS) entry which is preliminary data.</text>
</comment>
<feature type="compositionally biased region" description="Low complexity" evidence="1">
    <location>
        <begin position="258"/>
        <end position="270"/>
    </location>
</feature>